<name>A0ACC1XT16_MELAZ</name>
<keyword evidence="2" id="KW-1185">Reference proteome</keyword>
<proteinExistence type="predicted"/>
<sequence>MMMEGLDCWILRSVEFFIICLFILIPSTCAQQGFLSIACCADSDYTEPNSRIIWKPDDAWFPDKTDCRKITRPVVNNKFYDRVRDFKIDSGKRCYNLPTSKDQEYLIRSTFLYGDTVRTPLGSSFNVLVGATPISQVNSSVDSVVEGIFTADSEYIDFCLDQKKGDPYISQLELRPVNNSEYLGGQSATVLKLVKRFDLGRSDKEHSFRYPDDRFDRIWVPKLGPEPKTYNVSSRIGISNSDAEVTVPLQVLQTALTDPERLMFPHSDLDSGDYNYTVILYFLELNETVKFSGQRVFDIYINNVKKHERFDILAHGSNYAKLVLNVTANGSLNLTLVKASNGSEFGPICNAYEILQLRSWVPETNQEDVNVMVKVINELKEYNRENAELEEWSGDPCLPNPWKGLICSSNNASTVIKELDFSSRKLLGVLPPIVTGLTHLEKLNLSNNHFTNEIPQFPESSMLRSVDLSHNDLKGMLPESLSLLPHLTTLYFGCNPHLDKHLPPAFNSTRVTTDHGICGSQKSTRKGIVIGAVACGSFLFTVAVGIAVVCFYKRKFVVQGKLDGKRYPMTKNLVFSVHSKDDPLKLIAIQAFSLEYIEAATQKYKTLIGEGGFGSVYRGTLADGQEVAVKVRSSTSTQGTREFENELNLLSAIQHENLVPLLGYCCENDQQILVYPFMSNGSLQDRLYGEAAKRKTLDWPTRLSIALGAARGLMYLHTFAGRSVIHRDVKSSNILLDHSMCAKVADFGFSKYAPQEGDSGASLEVRGTAGYLDPEYYSTQHLSAKSDVFSFGVVLLEIISGREPLNIRRPRNEWSLVEWAKPYIRESKIDEIVDPSIKGGYHAEAMWRMVEVALACIEPFSAYRPCMADIVRELEDAFIIENNASEYMKSIDSIGGYSIGGSARYSKVMEKRIVLPPTTPSPTEPSPVNTQNLVPPEPR</sequence>
<dbReference type="Proteomes" id="UP001164539">
    <property type="component" value="Chromosome 7"/>
</dbReference>
<organism evidence="1 2">
    <name type="scientific">Melia azedarach</name>
    <name type="common">Chinaberry tree</name>
    <dbReference type="NCBI Taxonomy" id="155640"/>
    <lineage>
        <taxon>Eukaryota</taxon>
        <taxon>Viridiplantae</taxon>
        <taxon>Streptophyta</taxon>
        <taxon>Embryophyta</taxon>
        <taxon>Tracheophyta</taxon>
        <taxon>Spermatophyta</taxon>
        <taxon>Magnoliopsida</taxon>
        <taxon>eudicotyledons</taxon>
        <taxon>Gunneridae</taxon>
        <taxon>Pentapetalae</taxon>
        <taxon>rosids</taxon>
        <taxon>malvids</taxon>
        <taxon>Sapindales</taxon>
        <taxon>Meliaceae</taxon>
        <taxon>Melia</taxon>
    </lineage>
</organism>
<evidence type="ECO:0000313" key="1">
    <source>
        <dbReference type="EMBL" id="KAJ4714609.1"/>
    </source>
</evidence>
<protein>
    <submittedName>
        <fullName evidence="1">Receptor-like kinase</fullName>
    </submittedName>
</protein>
<accession>A0ACC1XT16</accession>
<gene>
    <name evidence="1" type="ORF">OWV82_013070</name>
</gene>
<reference evidence="1 2" key="1">
    <citation type="journal article" date="2023" name="Science">
        <title>Complex scaffold remodeling in plant triterpene biosynthesis.</title>
        <authorList>
            <person name="De La Pena R."/>
            <person name="Hodgson H."/>
            <person name="Liu J.C."/>
            <person name="Stephenson M.J."/>
            <person name="Martin A.C."/>
            <person name="Owen C."/>
            <person name="Harkess A."/>
            <person name="Leebens-Mack J."/>
            <person name="Jimenez L.E."/>
            <person name="Osbourn A."/>
            <person name="Sattely E.S."/>
        </authorList>
    </citation>
    <scope>NUCLEOTIDE SEQUENCE [LARGE SCALE GENOMIC DNA]</scope>
    <source>
        <strain evidence="2">cv. JPN11</strain>
        <tissue evidence="1">Leaf</tissue>
    </source>
</reference>
<evidence type="ECO:0000313" key="2">
    <source>
        <dbReference type="Proteomes" id="UP001164539"/>
    </source>
</evidence>
<comment type="caution">
    <text evidence="1">The sequence shown here is derived from an EMBL/GenBank/DDBJ whole genome shotgun (WGS) entry which is preliminary data.</text>
</comment>
<dbReference type="EMBL" id="CM051400">
    <property type="protein sequence ID" value="KAJ4714609.1"/>
    <property type="molecule type" value="Genomic_DNA"/>
</dbReference>